<dbReference type="GO" id="GO:0046872">
    <property type="term" value="F:metal ion binding"/>
    <property type="evidence" value="ECO:0007669"/>
    <property type="project" value="UniProtKB-KW"/>
</dbReference>
<organism evidence="8 9">
    <name type="scientific">Vitis vinifera</name>
    <name type="common">Grape</name>
    <dbReference type="NCBI Taxonomy" id="29760"/>
    <lineage>
        <taxon>Eukaryota</taxon>
        <taxon>Viridiplantae</taxon>
        <taxon>Streptophyta</taxon>
        <taxon>Embryophyta</taxon>
        <taxon>Tracheophyta</taxon>
        <taxon>Spermatophyta</taxon>
        <taxon>Magnoliopsida</taxon>
        <taxon>eudicotyledons</taxon>
        <taxon>Gunneridae</taxon>
        <taxon>Pentapetalae</taxon>
        <taxon>rosids</taxon>
        <taxon>Vitales</taxon>
        <taxon>Vitaceae</taxon>
        <taxon>Viteae</taxon>
        <taxon>Vitis</taxon>
    </lineage>
</organism>
<dbReference type="InterPro" id="IPR017714">
    <property type="entry name" value="MethylthioRu-1-P_deHdtase_MtnB"/>
</dbReference>
<dbReference type="SMART" id="SM01007">
    <property type="entry name" value="Aldolase_II"/>
    <property type="match status" value="1"/>
</dbReference>
<feature type="compositionally biased region" description="Polar residues" evidence="6">
    <location>
        <begin position="1"/>
        <end position="10"/>
    </location>
</feature>
<dbReference type="EMBL" id="QGNW01001297">
    <property type="protein sequence ID" value="RVW46862.1"/>
    <property type="molecule type" value="Genomic_DNA"/>
</dbReference>
<dbReference type="Pfam" id="PF00596">
    <property type="entry name" value="Aldolase_II"/>
    <property type="match status" value="1"/>
</dbReference>
<evidence type="ECO:0000256" key="4">
    <source>
        <dbReference type="ARBA" id="ARBA00023167"/>
    </source>
</evidence>
<evidence type="ECO:0000313" key="8">
    <source>
        <dbReference type="EMBL" id="RVW46862.1"/>
    </source>
</evidence>
<keyword evidence="3" id="KW-0862">Zinc</keyword>
<dbReference type="FunFam" id="3.40.225.10:FF:000010">
    <property type="entry name" value="Probable bifunctional methylthioribulose-1-phosphate dehydratase/enolase-phosphatase E1"/>
    <property type="match status" value="1"/>
</dbReference>
<dbReference type="InterPro" id="IPR001303">
    <property type="entry name" value="Aldolase_II/adducin_N"/>
</dbReference>
<dbReference type="AlphaFoldDB" id="A0A438EGR9"/>
<dbReference type="GO" id="GO:0019509">
    <property type="term" value="P:L-methionine salvage from methylthioadenosine"/>
    <property type="evidence" value="ECO:0007669"/>
    <property type="project" value="InterPro"/>
</dbReference>
<dbReference type="Pfam" id="PF13966">
    <property type="entry name" value="zf-RVT"/>
    <property type="match status" value="1"/>
</dbReference>
<evidence type="ECO:0000256" key="2">
    <source>
        <dbReference type="ARBA" id="ARBA00022723"/>
    </source>
</evidence>
<reference evidence="8 9" key="1">
    <citation type="journal article" date="2018" name="PLoS Genet.">
        <title>Population sequencing reveals clonal diversity and ancestral inbreeding in the grapevine cultivar Chardonnay.</title>
        <authorList>
            <person name="Roach M.J."/>
            <person name="Johnson D.L."/>
            <person name="Bohlmann J."/>
            <person name="van Vuuren H.J."/>
            <person name="Jones S.J."/>
            <person name="Pretorius I.S."/>
            <person name="Schmidt S.A."/>
            <person name="Borneman A.R."/>
        </authorList>
    </citation>
    <scope>NUCLEOTIDE SEQUENCE [LARGE SCALE GENOMIC DNA]</scope>
    <source>
        <strain evidence="9">cv. Chardonnay</strain>
        <tissue evidence="8">Leaf</tissue>
    </source>
</reference>
<accession>A0A438EGR9</accession>
<keyword evidence="5" id="KW-0456">Lyase</keyword>
<keyword evidence="1" id="KW-0028">Amino-acid biosynthesis</keyword>
<gene>
    <name evidence="8" type="primary">VIT_12s0028g03470_2</name>
    <name evidence="8" type="ORF">CK203_075693</name>
</gene>
<keyword evidence="2" id="KW-0479">Metal-binding</keyword>
<evidence type="ECO:0000259" key="7">
    <source>
        <dbReference type="SMART" id="SM01007"/>
    </source>
</evidence>
<evidence type="ECO:0000256" key="5">
    <source>
        <dbReference type="ARBA" id="ARBA00023239"/>
    </source>
</evidence>
<evidence type="ECO:0000313" key="9">
    <source>
        <dbReference type="Proteomes" id="UP000288805"/>
    </source>
</evidence>
<name>A0A438EGR9_VITVI</name>
<dbReference type="GO" id="GO:0016829">
    <property type="term" value="F:lyase activity"/>
    <property type="evidence" value="ECO:0007669"/>
    <property type="project" value="UniProtKB-KW"/>
</dbReference>
<comment type="caution">
    <text evidence="8">The sequence shown here is derived from an EMBL/GenBank/DDBJ whole genome shotgun (WGS) entry which is preliminary data.</text>
</comment>
<feature type="region of interest" description="Disordered" evidence="6">
    <location>
        <begin position="1"/>
        <end position="25"/>
    </location>
</feature>
<dbReference type="NCBIfam" id="TIGR03328">
    <property type="entry name" value="salvage_mtnB"/>
    <property type="match status" value="1"/>
</dbReference>
<evidence type="ECO:0000256" key="1">
    <source>
        <dbReference type="ARBA" id="ARBA00022605"/>
    </source>
</evidence>
<evidence type="ECO:0000256" key="3">
    <source>
        <dbReference type="ARBA" id="ARBA00022833"/>
    </source>
</evidence>
<dbReference type="PANTHER" id="PTHR10640">
    <property type="entry name" value="METHYLTHIORIBULOSE-1-PHOSPHATE DEHYDRATASE"/>
    <property type="match status" value="1"/>
</dbReference>
<dbReference type="GO" id="GO:0005737">
    <property type="term" value="C:cytoplasm"/>
    <property type="evidence" value="ECO:0007669"/>
    <property type="project" value="InterPro"/>
</dbReference>
<proteinExistence type="predicted"/>
<evidence type="ECO:0000256" key="6">
    <source>
        <dbReference type="SAM" id="MobiDB-lite"/>
    </source>
</evidence>
<dbReference type="InterPro" id="IPR026960">
    <property type="entry name" value="RVT-Znf"/>
</dbReference>
<dbReference type="PANTHER" id="PTHR10640:SF7">
    <property type="entry name" value="METHYLTHIORIBULOSE-1-PHOSPHATE DEHYDRATASE"/>
    <property type="match status" value="1"/>
</dbReference>
<dbReference type="Proteomes" id="UP000288805">
    <property type="component" value="Unassembled WGS sequence"/>
</dbReference>
<dbReference type="InterPro" id="IPR036409">
    <property type="entry name" value="Aldolase_II/adducin_N_sf"/>
</dbReference>
<protein>
    <submittedName>
        <fullName evidence="8">Putative bifunctional methylthioribulose-1-phosphate dehydratase/enolase-phosphatase E1 2</fullName>
    </submittedName>
</protein>
<feature type="domain" description="Class II aldolase/adducin N-terminal" evidence="7">
    <location>
        <begin position="48"/>
        <end position="251"/>
    </location>
</feature>
<sequence length="467" mass="52249">MDSPSSSSAATMGVPSEGAVGNVNGNEVGTTASFAGYMETRGVREARVLASELCRHMYTLGWFSGTGGSITIKVHDDSIPKPRQLVVISPSGVQKERMVPEDMYVLSSDGFILSTPPLKPYPHKPPKCTDCTPLFMKVYEMRDAGAVIHSHGMESCIVTMILPFSKEFRITHMEMIKGIKGHGYHDELVVPIIENTAHEAELVESLSEAITAYPKTTAVLVRNHGVYVWGDSWISAKTQLRSLQNAFGESNDLLRKRNLLLEALRVNRKEHNTLALSQMPDSSPFFPTKFVWKSQVPFKVKAFIWLVAHKKVNTNDLLQLRRPHKAISPDICKLCMEQGESADHLFLHCSVTLGLWHRLFQLAKMDWVPPKSISDMMFINYKGFGKSKRGVILWQNASIALIWVVWRERNARIFEDKARNAGNLWDSIHFLASLWAFCSAGFKGTPLNVLQLDWLSVCCSNSSIGTV</sequence>
<dbReference type="SUPFAM" id="SSF53639">
    <property type="entry name" value="AraD/HMP-PK domain-like"/>
    <property type="match status" value="1"/>
</dbReference>
<keyword evidence="4" id="KW-0486">Methionine biosynthesis</keyword>
<dbReference type="Gene3D" id="3.40.225.10">
    <property type="entry name" value="Class II aldolase/adducin N-terminal domain"/>
    <property type="match status" value="1"/>
</dbReference>